<dbReference type="Pfam" id="PF00353">
    <property type="entry name" value="HemolysinCabind"/>
    <property type="match status" value="1"/>
</dbReference>
<dbReference type="InterPro" id="IPR011049">
    <property type="entry name" value="Serralysin-like_metalloprot_C"/>
</dbReference>
<protein>
    <recommendedName>
        <fullName evidence="4">Calcium-binding protein</fullName>
    </recommendedName>
</protein>
<evidence type="ECO:0000313" key="3">
    <source>
        <dbReference type="Proteomes" id="UP000605848"/>
    </source>
</evidence>
<accession>A0A936ZAW1</accession>
<reference evidence="2" key="1">
    <citation type="submission" date="2021-01" db="EMBL/GenBank/DDBJ databases">
        <title>Microvirga sp.</title>
        <authorList>
            <person name="Kim M.K."/>
        </authorList>
    </citation>
    <scope>NUCLEOTIDE SEQUENCE</scope>
    <source>
        <strain evidence="2">5420S-16</strain>
    </source>
</reference>
<organism evidence="2 3">
    <name type="scientific">Microvirga aerilata</name>
    <dbReference type="NCBI Taxonomy" id="670292"/>
    <lineage>
        <taxon>Bacteria</taxon>
        <taxon>Pseudomonadati</taxon>
        <taxon>Pseudomonadota</taxon>
        <taxon>Alphaproteobacteria</taxon>
        <taxon>Hyphomicrobiales</taxon>
        <taxon>Methylobacteriaceae</taxon>
        <taxon>Microvirga</taxon>
    </lineage>
</organism>
<dbReference type="Proteomes" id="UP000605848">
    <property type="component" value="Unassembled WGS sequence"/>
</dbReference>
<dbReference type="GO" id="GO:0005509">
    <property type="term" value="F:calcium ion binding"/>
    <property type="evidence" value="ECO:0007669"/>
    <property type="project" value="InterPro"/>
</dbReference>
<dbReference type="AlphaFoldDB" id="A0A936ZAW1"/>
<dbReference type="PROSITE" id="PS00330">
    <property type="entry name" value="HEMOLYSIN_CALCIUM"/>
    <property type="match status" value="1"/>
</dbReference>
<name>A0A936ZAW1_9HYPH</name>
<dbReference type="PRINTS" id="PR00313">
    <property type="entry name" value="CABNDNGRPT"/>
</dbReference>
<comment type="caution">
    <text evidence="2">The sequence shown here is derived from an EMBL/GenBank/DDBJ whole genome shotgun (WGS) entry which is preliminary data.</text>
</comment>
<dbReference type="Gene3D" id="2.150.10.10">
    <property type="entry name" value="Serralysin-like metalloprotease, C-terminal"/>
    <property type="match status" value="1"/>
</dbReference>
<dbReference type="InterPro" id="IPR001343">
    <property type="entry name" value="Hemolysn_Ca-bd"/>
</dbReference>
<dbReference type="EMBL" id="JAEQMY010000038">
    <property type="protein sequence ID" value="MBL0406316.1"/>
    <property type="molecule type" value="Genomic_DNA"/>
</dbReference>
<gene>
    <name evidence="2" type="ORF">JKG68_20360</name>
</gene>
<proteinExistence type="predicted"/>
<keyword evidence="3" id="KW-1185">Reference proteome</keyword>
<dbReference type="InterPro" id="IPR018511">
    <property type="entry name" value="Hemolysin-typ_Ca-bd_CS"/>
</dbReference>
<evidence type="ECO:0000313" key="2">
    <source>
        <dbReference type="EMBL" id="MBL0406316.1"/>
    </source>
</evidence>
<dbReference type="SUPFAM" id="SSF51120">
    <property type="entry name" value="beta-Roll"/>
    <property type="match status" value="1"/>
</dbReference>
<evidence type="ECO:0000256" key="1">
    <source>
        <dbReference type="SAM" id="MobiDB-lite"/>
    </source>
</evidence>
<feature type="region of interest" description="Disordered" evidence="1">
    <location>
        <begin position="1"/>
        <end position="45"/>
    </location>
</feature>
<sequence length="99" mass="10224">MVADFTGTNGDDTLTGGAGDDTLRGRGGSDTLDGGEGFDLVDYSRDQSRTTDVTIDLDQGRAWQGMGSLPTSAEIDTLISIENAIGTGFADRFIGTDAG</sequence>
<evidence type="ECO:0008006" key="4">
    <source>
        <dbReference type="Google" id="ProtNLM"/>
    </source>
</evidence>
<feature type="compositionally biased region" description="Low complexity" evidence="1">
    <location>
        <begin position="1"/>
        <end position="15"/>
    </location>
</feature>